<dbReference type="InterPro" id="IPR041690">
    <property type="entry name" value="Cadherin_5"/>
</dbReference>
<dbReference type="Pfam" id="PF17892">
    <property type="entry name" value="Cadherin_5"/>
    <property type="match status" value="1"/>
</dbReference>
<feature type="region of interest" description="Disordered" evidence="2">
    <location>
        <begin position="724"/>
        <end position="743"/>
    </location>
</feature>
<organism evidence="4 5">
    <name type="scientific">Grimontia marina</name>
    <dbReference type="NCBI Taxonomy" id="646534"/>
    <lineage>
        <taxon>Bacteria</taxon>
        <taxon>Pseudomonadati</taxon>
        <taxon>Pseudomonadota</taxon>
        <taxon>Gammaproteobacteria</taxon>
        <taxon>Vibrionales</taxon>
        <taxon>Vibrionaceae</taxon>
        <taxon>Grimontia</taxon>
    </lineage>
</organism>
<name>A0A128FAK2_9GAMM</name>
<evidence type="ECO:0000256" key="1">
    <source>
        <dbReference type="ARBA" id="ARBA00022837"/>
    </source>
</evidence>
<evidence type="ECO:0000313" key="4">
    <source>
        <dbReference type="EMBL" id="CZF83843.1"/>
    </source>
</evidence>
<evidence type="ECO:0000256" key="2">
    <source>
        <dbReference type="SAM" id="MobiDB-lite"/>
    </source>
</evidence>
<dbReference type="InterPro" id="IPR018511">
    <property type="entry name" value="Hemolysin-typ_Ca-bd_CS"/>
</dbReference>
<protein>
    <submittedName>
        <fullName evidence="4">Poly(Beta-D-mannuronate) C5 epimerase 7</fullName>
        <ecNumber evidence="4">5.1.3.-</ecNumber>
    </submittedName>
</protein>
<dbReference type="Gene3D" id="2.150.10.10">
    <property type="entry name" value="Serralysin-like metalloprotease, C-terminal"/>
    <property type="match status" value="1"/>
</dbReference>
<dbReference type="EC" id="5.1.3.-" evidence="4"/>
<proteinExistence type="predicted"/>
<evidence type="ECO:0000259" key="3">
    <source>
        <dbReference type="Pfam" id="PF17892"/>
    </source>
</evidence>
<sequence length="1611" mass="167661">MTIVDDNNPDDGVINASELGNDNVQLQVVVDHDELVAGGQINLTINNGGTTSQVVLSLDSNGDPIVVDENGDAVTGFTYNNGTITWTEVVAEGNTITVSATQTDSDGNVSTAGSDTAEIDTIANTGAPTVTIVDDNNPDDGVINASELGNDNVQLQVVVDHDELVAGGQINLTINNGGTTSLVFLSLDNNGNPVVVDGNGNAVSGFSYNNGTITWTEVVAEGNTITVSATQTDSDGNVSDAGSDTAEIDTTANTTAPTVTIVDDNNPDDGVINASELGNDNVQLQVVVDHDELVAGGQINLTINNGGTTSQVVLSLDNNGNPVVVDGNGNAVSGFSYNNGTITWTEVVAEGNTITVSATQTDSDGNVSTAGSDTAEIDTTANTGAPTVTIVDDNNPDDGVINASELGNDNVQLQVDVDHDELVAGGQINLTINNDGTLSNVTLTWNGTQLVSDDSSRTYSYDTGNGIITWTEAVAKGDTITVSATQTDRDGNVSTEGSDTAQLSNTVNDVKTSPEDNTLNGNVLTNDTGSTGITSFVVAGNSTTYTAGQTATLSGIGTIVINANGTYTFTPVANWNGEVPDITYTTNIGDTAVLDITVSPVNDEFTDNNENVNVTEDSTTGISGDVIDGTSVDGPLTVQSFSVAGESGPFVLGTAYVISGVGTITLAASGAYTFVPATNYFGAVPAINYVLTDGDSTDSSTLNITVDAVDDGVSITTPAEITVNESGLPGGTQGGTTPVTQSGQFTVTSPDGLDRIVFNDGTNSTPVTLSALQAATPENPVVINGQYGTIEITDYQATDFNTGVVSFDYVLSSAQNHSSTDTLVDNFSITAYDVDGDSNNTSLKVNVVDDDVTTSINTNGVNVLVDGFEASGIVGEWNSVVGGNPLRRFDGADNDTGLDQMRWGNASDVSSSGYGFWDNDANLNGVLELNQDINLGMFIHYNNPVPVGSAISAATLTVTFTITDSYGVVTPIRIDIDFDHNETPNTPGNPGDDASRDIIQIGQPEVTFEYEGDFYTIKVLGFIDEQGDLVDTVRTYEQQSNSYQLIARIVEGNGYALPDKEGNVLDNDSGADGLTVVGVGVGTNTGTDLSTGVGTKIQGTYGFLVLQSDGSYRYELESSADIIPKDATENFIYTVRDGDGDTSTNQLIIGVTPEDFNGIPVGTDVTVETNDGDDTVIVAGGEGAANPDQVQVFVDDNLEGTVLDASGNEQTITTSPGTTETGFNNGSDAQVISTGQGKDYVEAGSGNDQIYAGASGNSQTGNTDDDIELTENEISSLNIMTGNLGSITSNNGQLNSSDTTGVEADIVNAGSGNDQVFGQSGSDILYGHSGDDTLDGGRHNDGIRGGKGDDTIIGGLGNDVLRGDSGNDTFVWRKNEFGTDRILDFNPKFDTLDLGDLLINESQNPLGNYLKFELNNGSTVISIDADLSGTYEQSIILEGVDLFDIYGSTKEDIINGMFDAGAIVTDAGAGQRDIEYKSISGLDSDELAWSADNLGDTPTSDTVSDFTVGQTHLNLSDLVTDENDILLSADDVDIFEQDGSVVLRVDTTGDNTWNQEIILEGVSLQDIVDENGVIKNSVFEDDNVKALFQQASETDVVENSTTLLDDPNVDP</sequence>
<accession>A0A128FAK2</accession>
<dbReference type="PRINTS" id="PR00313">
    <property type="entry name" value="CABNDNGRPT"/>
</dbReference>
<keyword evidence="1" id="KW-0106">Calcium</keyword>
<dbReference type="SUPFAM" id="SSF51120">
    <property type="entry name" value="beta-Roll"/>
    <property type="match status" value="1"/>
</dbReference>
<reference evidence="5" key="1">
    <citation type="submission" date="2016-02" db="EMBL/GenBank/DDBJ databases">
        <authorList>
            <person name="Rodrigo-Torres Lidia"/>
            <person name="Arahal R.David."/>
        </authorList>
    </citation>
    <scope>NUCLEOTIDE SEQUENCE [LARGE SCALE GENOMIC DNA]</scope>
    <source>
        <strain evidence="5">CECT 8713</strain>
    </source>
</reference>
<evidence type="ECO:0000313" key="5">
    <source>
        <dbReference type="Proteomes" id="UP000073601"/>
    </source>
</evidence>
<dbReference type="EMBL" id="FIZY01000025">
    <property type="protein sequence ID" value="CZF83843.1"/>
    <property type="molecule type" value="Genomic_DNA"/>
</dbReference>
<gene>
    <name evidence="4" type="primary">algE7</name>
    <name evidence="4" type="ORF">GMA8713_02826</name>
</gene>
<dbReference type="GO" id="GO:0005509">
    <property type="term" value="F:calcium ion binding"/>
    <property type="evidence" value="ECO:0007669"/>
    <property type="project" value="InterPro"/>
</dbReference>
<keyword evidence="5" id="KW-1185">Reference proteome</keyword>
<dbReference type="Pfam" id="PF00353">
    <property type="entry name" value="HemolysinCabind"/>
    <property type="match status" value="3"/>
</dbReference>
<dbReference type="GO" id="GO:0016853">
    <property type="term" value="F:isomerase activity"/>
    <property type="evidence" value="ECO:0007669"/>
    <property type="project" value="UniProtKB-KW"/>
</dbReference>
<dbReference type="NCBIfam" id="NF038131">
    <property type="entry name" value="choice_anch_K"/>
    <property type="match status" value="1"/>
</dbReference>
<dbReference type="Proteomes" id="UP000073601">
    <property type="component" value="Unassembled WGS sequence"/>
</dbReference>
<keyword evidence="4" id="KW-0413">Isomerase</keyword>
<dbReference type="PROSITE" id="PS00330">
    <property type="entry name" value="HEMOLYSIN_CALCIUM"/>
    <property type="match status" value="1"/>
</dbReference>
<dbReference type="InterPro" id="IPR047995">
    <property type="entry name" value="Choice_anch_K"/>
</dbReference>
<feature type="domain" description="Cadherin-like" evidence="3">
    <location>
        <begin position="552"/>
        <end position="597"/>
    </location>
</feature>
<dbReference type="InterPro" id="IPR001343">
    <property type="entry name" value="Hemolysn_Ca-bd"/>
</dbReference>
<dbReference type="Gene3D" id="2.60.40.1200">
    <property type="match status" value="2"/>
</dbReference>
<dbReference type="InterPro" id="IPR011049">
    <property type="entry name" value="Serralysin-like_metalloprot_C"/>
</dbReference>